<keyword evidence="2" id="KW-0732">Signal</keyword>
<dbReference type="AlphaFoldDB" id="A0A9P5UD32"/>
<dbReference type="EMBL" id="JADNRY010000012">
    <property type="protein sequence ID" value="KAF9074764.1"/>
    <property type="molecule type" value="Genomic_DNA"/>
</dbReference>
<gene>
    <name evidence="3" type="ORF">BDP27DRAFT_1416176</name>
</gene>
<comment type="caution">
    <text evidence="3">The sequence shown here is derived from an EMBL/GenBank/DDBJ whole genome shotgun (WGS) entry which is preliminary data.</text>
</comment>
<dbReference type="Proteomes" id="UP000772434">
    <property type="component" value="Unassembled WGS sequence"/>
</dbReference>
<sequence length="158" mass="17377">MHFPLSLCLIAIVVSAVFAAPPALSKRILRPSVTIHPTVDYEYHDPSDIGLKPVTDEKTVEAIHAATQELLQEAVPHLSIKGRVTMVPTYTKSPHEYENGFIEFLVHFELKTTMCGEQGYCVVKMSSDGQHGAVWASDKHGAGSEGKPIWQKGKVPKE</sequence>
<proteinExistence type="predicted"/>
<name>A0A9P5UD32_9AGAR</name>
<feature type="region of interest" description="Disordered" evidence="1">
    <location>
        <begin position="136"/>
        <end position="158"/>
    </location>
</feature>
<protein>
    <submittedName>
        <fullName evidence="3">Uncharacterized protein</fullName>
    </submittedName>
</protein>
<reference evidence="3" key="1">
    <citation type="submission" date="2020-11" db="EMBL/GenBank/DDBJ databases">
        <authorList>
            <consortium name="DOE Joint Genome Institute"/>
            <person name="Ahrendt S."/>
            <person name="Riley R."/>
            <person name="Andreopoulos W."/>
            <person name="Labutti K."/>
            <person name="Pangilinan J."/>
            <person name="Ruiz-Duenas F.J."/>
            <person name="Barrasa J.M."/>
            <person name="Sanchez-Garcia M."/>
            <person name="Camarero S."/>
            <person name="Miyauchi S."/>
            <person name="Serrano A."/>
            <person name="Linde D."/>
            <person name="Babiker R."/>
            <person name="Drula E."/>
            <person name="Ayuso-Fernandez I."/>
            <person name="Pacheco R."/>
            <person name="Padilla G."/>
            <person name="Ferreira P."/>
            <person name="Barriuso J."/>
            <person name="Kellner H."/>
            <person name="Castanera R."/>
            <person name="Alfaro M."/>
            <person name="Ramirez L."/>
            <person name="Pisabarro A.G."/>
            <person name="Kuo A."/>
            <person name="Tritt A."/>
            <person name="Lipzen A."/>
            <person name="He G."/>
            <person name="Yan M."/>
            <person name="Ng V."/>
            <person name="Cullen D."/>
            <person name="Martin F."/>
            <person name="Rosso M.-N."/>
            <person name="Henrissat B."/>
            <person name="Hibbett D."/>
            <person name="Martinez A.T."/>
            <person name="Grigoriev I.V."/>
        </authorList>
    </citation>
    <scope>NUCLEOTIDE SEQUENCE</scope>
    <source>
        <strain evidence="3">AH 40177</strain>
    </source>
</reference>
<feature type="chain" id="PRO_5040313913" evidence="2">
    <location>
        <begin position="20"/>
        <end position="158"/>
    </location>
</feature>
<organism evidence="3 4">
    <name type="scientific">Rhodocollybia butyracea</name>
    <dbReference type="NCBI Taxonomy" id="206335"/>
    <lineage>
        <taxon>Eukaryota</taxon>
        <taxon>Fungi</taxon>
        <taxon>Dikarya</taxon>
        <taxon>Basidiomycota</taxon>
        <taxon>Agaricomycotina</taxon>
        <taxon>Agaricomycetes</taxon>
        <taxon>Agaricomycetidae</taxon>
        <taxon>Agaricales</taxon>
        <taxon>Marasmiineae</taxon>
        <taxon>Omphalotaceae</taxon>
        <taxon>Rhodocollybia</taxon>
    </lineage>
</organism>
<evidence type="ECO:0000313" key="3">
    <source>
        <dbReference type="EMBL" id="KAF9074764.1"/>
    </source>
</evidence>
<evidence type="ECO:0000313" key="4">
    <source>
        <dbReference type="Proteomes" id="UP000772434"/>
    </source>
</evidence>
<accession>A0A9P5UD32</accession>
<evidence type="ECO:0000256" key="2">
    <source>
        <dbReference type="SAM" id="SignalP"/>
    </source>
</evidence>
<keyword evidence="4" id="KW-1185">Reference proteome</keyword>
<evidence type="ECO:0000256" key="1">
    <source>
        <dbReference type="SAM" id="MobiDB-lite"/>
    </source>
</evidence>
<feature type="signal peptide" evidence="2">
    <location>
        <begin position="1"/>
        <end position="19"/>
    </location>
</feature>